<dbReference type="Proteomes" id="UP001611415">
    <property type="component" value="Unassembled WGS sequence"/>
</dbReference>
<feature type="domain" description="AraC effector-binding" evidence="1">
    <location>
        <begin position="3"/>
        <end position="155"/>
    </location>
</feature>
<dbReference type="RefSeq" id="WP_357402310.1">
    <property type="nucleotide sequence ID" value="NZ_JBEYCD010000003.1"/>
</dbReference>
<evidence type="ECO:0000313" key="2">
    <source>
        <dbReference type="EMBL" id="MFI2474758.1"/>
    </source>
</evidence>
<accession>A0ABW7X0X3</accession>
<proteinExistence type="predicted"/>
<dbReference type="Pfam" id="PF03625">
    <property type="entry name" value="DUF302"/>
    <property type="match status" value="1"/>
</dbReference>
<dbReference type="SMART" id="SM00871">
    <property type="entry name" value="AraC_E_bind"/>
    <property type="match status" value="1"/>
</dbReference>
<dbReference type="Gene3D" id="3.20.80.10">
    <property type="entry name" value="Regulatory factor, effector binding domain"/>
    <property type="match status" value="1"/>
</dbReference>
<organism evidence="2 3">
    <name type="scientific">Nocardia xishanensis</name>
    <dbReference type="NCBI Taxonomy" id="238964"/>
    <lineage>
        <taxon>Bacteria</taxon>
        <taxon>Bacillati</taxon>
        <taxon>Actinomycetota</taxon>
        <taxon>Actinomycetes</taxon>
        <taxon>Mycobacteriales</taxon>
        <taxon>Nocardiaceae</taxon>
        <taxon>Nocardia</taxon>
    </lineage>
</organism>
<comment type="caution">
    <text evidence="2">The sequence shown here is derived from an EMBL/GenBank/DDBJ whole genome shotgun (WGS) entry which is preliminary data.</text>
</comment>
<dbReference type="EMBL" id="JBIRYO010000008">
    <property type="protein sequence ID" value="MFI2474758.1"/>
    <property type="molecule type" value="Genomic_DNA"/>
</dbReference>
<dbReference type="CDD" id="cd14797">
    <property type="entry name" value="DUF302"/>
    <property type="match status" value="1"/>
</dbReference>
<dbReference type="PANTHER" id="PTHR38342:SF1">
    <property type="entry name" value="SLR5037 PROTEIN"/>
    <property type="match status" value="1"/>
</dbReference>
<dbReference type="SUPFAM" id="SSF55136">
    <property type="entry name" value="Probable bacterial effector-binding domain"/>
    <property type="match status" value="1"/>
</dbReference>
<dbReference type="InterPro" id="IPR010499">
    <property type="entry name" value="AraC_E-bd"/>
</dbReference>
<dbReference type="Gene3D" id="3.30.310.70">
    <property type="entry name" value="TT1751-like domain"/>
    <property type="match status" value="1"/>
</dbReference>
<dbReference type="InterPro" id="IPR011256">
    <property type="entry name" value="Reg_factor_effector_dom_sf"/>
</dbReference>
<dbReference type="InterPro" id="IPR005180">
    <property type="entry name" value="DUF302"/>
</dbReference>
<dbReference type="InterPro" id="IPR035923">
    <property type="entry name" value="TT1751-like_sf"/>
</dbReference>
<reference evidence="2 3" key="1">
    <citation type="submission" date="2024-10" db="EMBL/GenBank/DDBJ databases">
        <title>The Natural Products Discovery Center: Release of the First 8490 Sequenced Strains for Exploring Actinobacteria Biosynthetic Diversity.</title>
        <authorList>
            <person name="Kalkreuter E."/>
            <person name="Kautsar S.A."/>
            <person name="Yang D."/>
            <person name="Bader C.D."/>
            <person name="Teijaro C.N."/>
            <person name="Fluegel L."/>
            <person name="Davis C.M."/>
            <person name="Simpson J.R."/>
            <person name="Lauterbach L."/>
            <person name="Steele A.D."/>
            <person name="Gui C."/>
            <person name="Meng S."/>
            <person name="Li G."/>
            <person name="Viehrig K."/>
            <person name="Ye F."/>
            <person name="Su P."/>
            <person name="Kiefer A.F."/>
            <person name="Nichols A."/>
            <person name="Cepeda A.J."/>
            <person name="Yan W."/>
            <person name="Fan B."/>
            <person name="Jiang Y."/>
            <person name="Adhikari A."/>
            <person name="Zheng C.-J."/>
            <person name="Schuster L."/>
            <person name="Cowan T.M."/>
            <person name="Smanski M.J."/>
            <person name="Chevrette M.G."/>
            <person name="De Carvalho L.P.S."/>
            <person name="Shen B."/>
        </authorList>
    </citation>
    <scope>NUCLEOTIDE SEQUENCE [LARGE SCALE GENOMIC DNA]</scope>
    <source>
        <strain evidence="2 3">NPDC019275</strain>
    </source>
</reference>
<evidence type="ECO:0000259" key="1">
    <source>
        <dbReference type="SMART" id="SM00871"/>
    </source>
</evidence>
<evidence type="ECO:0000313" key="3">
    <source>
        <dbReference type="Proteomes" id="UP001611415"/>
    </source>
</evidence>
<dbReference type="Pfam" id="PF06445">
    <property type="entry name" value="GyrI-like"/>
    <property type="match status" value="1"/>
</dbReference>
<dbReference type="PANTHER" id="PTHR38342">
    <property type="entry name" value="SLR5037 PROTEIN"/>
    <property type="match status" value="1"/>
</dbReference>
<protein>
    <submittedName>
        <fullName evidence="2">GyrI-like domain-containing protein</fullName>
    </submittedName>
</protein>
<dbReference type="InterPro" id="IPR029442">
    <property type="entry name" value="GyrI-like"/>
</dbReference>
<sequence>MSYQITVHHSTPHVVFELRRTVRADRAGEDIDNGMQALYELVAATGLTPAGAPSTTYLGEVAAGASTAVDFAMPVTSADAGTGEIFVRRKEPGLFARTTHRGDYRHIGQAYRALENWLRESEFQPVGPPTEVYLVAPDEAVSPRDLVTEIRIPVAPAALSVRLEMPFAEAVAEVRNALTEQGFGVLAEIDLQAKLDATSERHVVLAACNSDLAGRAIRVEGGTGLLICNVVVRTDAESTVVEAVDPDLVATQRKQPVLESIAAEARAGLSAVLRHVAERSVSSARDLNRA</sequence>
<keyword evidence="3" id="KW-1185">Reference proteome</keyword>
<name>A0ABW7X0X3_9NOCA</name>
<dbReference type="SUPFAM" id="SSF103247">
    <property type="entry name" value="TT1751-like"/>
    <property type="match status" value="1"/>
</dbReference>
<gene>
    <name evidence="2" type="ORF">ACH49W_15390</name>
</gene>